<sequence length="90" mass="10797">MEWDENYREMFAALAHEQWSGWMKYMFSKGMRMDGGQWVMPKQSLDRWTRQMNTAYDDLPEDEKESDRVEADKMMAIANTRCNDICSLKE</sequence>
<dbReference type="EMBL" id="LAZR01005542">
    <property type="protein sequence ID" value="KKM99066.1"/>
    <property type="molecule type" value="Genomic_DNA"/>
</dbReference>
<organism evidence="1">
    <name type="scientific">marine sediment metagenome</name>
    <dbReference type="NCBI Taxonomy" id="412755"/>
    <lineage>
        <taxon>unclassified sequences</taxon>
        <taxon>metagenomes</taxon>
        <taxon>ecological metagenomes</taxon>
    </lineage>
</organism>
<proteinExistence type="predicted"/>
<name>A0A0F9MII3_9ZZZZ</name>
<comment type="caution">
    <text evidence="1">The sequence shown here is derived from an EMBL/GenBank/DDBJ whole genome shotgun (WGS) entry which is preliminary data.</text>
</comment>
<evidence type="ECO:0000313" key="1">
    <source>
        <dbReference type="EMBL" id="KKM99066.1"/>
    </source>
</evidence>
<dbReference type="AlphaFoldDB" id="A0A0F9MII3"/>
<accession>A0A0F9MII3</accession>
<reference evidence="1" key="1">
    <citation type="journal article" date="2015" name="Nature">
        <title>Complex archaea that bridge the gap between prokaryotes and eukaryotes.</title>
        <authorList>
            <person name="Spang A."/>
            <person name="Saw J.H."/>
            <person name="Jorgensen S.L."/>
            <person name="Zaremba-Niedzwiedzka K."/>
            <person name="Martijn J."/>
            <person name="Lind A.E."/>
            <person name="van Eijk R."/>
            <person name="Schleper C."/>
            <person name="Guy L."/>
            <person name="Ettema T.J."/>
        </authorList>
    </citation>
    <scope>NUCLEOTIDE SEQUENCE</scope>
</reference>
<protein>
    <submittedName>
        <fullName evidence="1">Uncharacterized protein</fullName>
    </submittedName>
</protein>
<gene>
    <name evidence="1" type="ORF">LCGC14_1151620</name>
</gene>